<evidence type="ECO:0000256" key="4">
    <source>
        <dbReference type="ARBA" id="ARBA00022747"/>
    </source>
</evidence>
<protein>
    <recommendedName>
        <fullName evidence="7">Cytosine-specific methyltransferase</fullName>
        <ecNumber evidence="7">2.1.1.37</ecNumber>
    </recommendedName>
</protein>
<feature type="compositionally biased region" description="Polar residues" evidence="8">
    <location>
        <begin position="26"/>
        <end position="37"/>
    </location>
</feature>
<keyword evidence="3 5" id="KW-0949">S-adenosyl-L-methionine</keyword>
<dbReference type="GO" id="GO:0009307">
    <property type="term" value="P:DNA restriction-modification system"/>
    <property type="evidence" value="ECO:0007669"/>
    <property type="project" value="UniProtKB-KW"/>
</dbReference>
<feature type="region of interest" description="Disordered" evidence="8">
    <location>
        <begin position="1"/>
        <end position="57"/>
    </location>
</feature>
<dbReference type="PROSITE" id="PS51679">
    <property type="entry name" value="SAM_MT_C5"/>
    <property type="match status" value="1"/>
</dbReference>
<proteinExistence type="inferred from homology"/>
<dbReference type="CDD" id="cd00315">
    <property type="entry name" value="Cyt_C5_DNA_methylase"/>
    <property type="match status" value="1"/>
</dbReference>
<dbReference type="InterPro" id="IPR018117">
    <property type="entry name" value="C5_DNA_meth_AS"/>
</dbReference>
<dbReference type="Gene3D" id="3.90.120.10">
    <property type="entry name" value="DNA Methylase, subunit A, domain 2"/>
    <property type="match status" value="1"/>
</dbReference>
<dbReference type="NCBIfam" id="TIGR00675">
    <property type="entry name" value="dcm"/>
    <property type="match status" value="1"/>
</dbReference>
<keyword evidence="4" id="KW-0680">Restriction system</keyword>
<feature type="compositionally biased region" description="Basic residues" evidence="8">
    <location>
        <begin position="41"/>
        <end position="50"/>
    </location>
</feature>
<dbReference type="Proteomes" id="UP000198541">
    <property type="component" value="Unassembled WGS sequence"/>
</dbReference>
<dbReference type="GO" id="GO:0003677">
    <property type="term" value="F:DNA binding"/>
    <property type="evidence" value="ECO:0007669"/>
    <property type="project" value="TreeGrafter"/>
</dbReference>
<dbReference type="InterPro" id="IPR001525">
    <property type="entry name" value="C5_MeTfrase"/>
</dbReference>
<keyword evidence="2 5" id="KW-0808">Transferase</keyword>
<evidence type="ECO:0000313" key="10">
    <source>
        <dbReference type="Proteomes" id="UP000198541"/>
    </source>
</evidence>
<dbReference type="EC" id="2.1.1.37" evidence="7"/>
<accession>A0A1H0EEE1</accession>
<dbReference type="SUPFAM" id="SSF53335">
    <property type="entry name" value="S-adenosyl-L-methionine-dependent methyltransferases"/>
    <property type="match status" value="1"/>
</dbReference>
<organism evidence="9 10">
    <name type="scientific">Actinomyces ruminicola</name>
    <dbReference type="NCBI Taxonomy" id="332524"/>
    <lineage>
        <taxon>Bacteria</taxon>
        <taxon>Bacillati</taxon>
        <taxon>Actinomycetota</taxon>
        <taxon>Actinomycetes</taxon>
        <taxon>Actinomycetales</taxon>
        <taxon>Actinomycetaceae</taxon>
        <taxon>Actinomyces</taxon>
    </lineage>
</organism>
<keyword evidence="1 5" id="KW-0489">Methyltransferase</keyword>
<comment type="catalytic activity">
    <reaction evidence="7">
        <text>a 2'-deoxycytidine in DNA + S-adenosyl-L-methionine = a 5-methyl-2'-deoxycytidine in DNA + S-adenosyl-L-homocysteine + H(+)</text>
        <dbReference type="Rhea" id="RHEA:13681"/>
        <dbReference type="Rhea" id="RHEA-COMP:11369"/>
        <dbReference type="Rhea" id="RHEA-COMP:11370"/>
        <dbReference type="ChEBI" id="CHEBI:15378"/>
        <dbReference type="ChEBI" id="CHEBI:57856"/>
        <dbReference type="ChEBI" id="CHEBI:59789"/>
        <dbReference type="ChEBI" id="CHEBI:85452"/>
        <dbReference type="ChEBI" id="CHEBI:85454"/>
        <dbReference type="EC" id="2.1.1.37"/>
    </reaction>
</comment>
<dbReference type="Pfam" id="PF00145">
    <property type="entry name" value="DNA_methylase"/>
    <property type="match status" value="1"/>
</dbReference>
<evidence type="ECO:0000256" key="1">
    <source>
        <dbReference type="ARBA" id="ARBA00022603"/>
    </source>
</evidence>
<dbReference type="PANTHER" id="PTHR10629:SF52">
    <property type="entry name" value="DNA (CYTOSINE-5)-METHYLTRANSFERASE 1"/>
    <property type="match status" value="1"/>
</dbReference>
<dbReference type="GO" id="GO:0044027">
    <property type="term" value="P:negative regulation of gene expression via chromosomal CpG island methylation"/>
    <property type="evidence" value="ECO:0007669"/>
    <property type="project" value="TreeGrafter"/>
</dbReference>
<reference evidence="10" key="1">
    <citation type="submission" date="2016-10" db="EMBL/GenBank/DDBJ databases">
        <authorList>
            <person name="Varghese N."/>
            <person name="Submissions S."/>
        </authorList>
    </citation>
    <scope>NUCLEOTIDE SEQUENCE [LARGE SCALE GENOMIC DNA]</scope>
    <source>
        <strain evidence="10">DSM 27982</strain>
    </source>
</reference>
<evidence type="ECO:0000256" key="6">
    <source>
        <dbReference type="RuleBase" id="RU000416"/>
    </source>
</evidence>
<dbReference type="PRINTS" id="PR00105">
    <property type="entry name" value="C5METTRFRASE"/>
</dbReference>
<dbReference type="InterPro" id="IPR050390">
    <property type="entry name" value="C5-Methyltransferase"/>
</dbReference>
<dbReference type="AlphaFoldDB" id="A0A1H0EEE1"/>
<evidence type="ECO:0000256" key="5">
    <source>
        <dbReference type="PROSITE-ProRule" id="PRU01016"/>
    </source>
</evidence>
<name>A0A1H0EEE1_9ACTO</name>
<dbReference type="Gene3D" id="3.40.50.150">
    <property type="entry name" value="Vaccinia Virus protein VP39"/>
    <property type="match status" value="1"/>
</dbReference>
<evidence type="ECO:0000256" key="3">
    <source>
        <dbReference type="ARBA" id="ARBA00022691"/>
    </source>
</evidence>
<evidence type="ECO:0000313" key="9">
    <source>
        <dbReference type="EMBL" id="SDN80656.1"/>
    </source>
</evidence>
<dbReference type="EMBL" id="FNIM01000015">
    <property type="protein sequence ID" value="SDN80656.1"/>
    <property type="molecule type" value="Genomic_DNA"/>
</dbReference>
<evidence type="ECO:0000256" key="2">
    <source>
        <dbReference type="ARBA" id="ARBA00022679"/>
    </source>
</evidence>
<comment type="similarity">
    <text evidence="5 6">Belongs to the class I-like SAM-binding methyltransferase superfamily. C5-methyltransferase family.</text>
</comment>
<sequence length="377" mass="40792">MTTYAAIAPPAPPTLPLAIDSPGQADPTSRKTSQGNTAGKHVVRTGRTHTSRAQGATALNKRPNYTSLEVCAGAGGQALGLEQAGFEHLALVELEDWACKTLRHNRSEWNVIQDDLNVWKPPADLRNVDLFAGGVPCPPFSVAGRQLGSQDERNLFDRAIDLVQEIQPRGVMIENVRGLLDPKFDAYREHILSRLACMEYVGEWRLVNASDYGVPQLRPRAVLVALRDEDWQNYSWPTKHPESARTVGETLVDLMGSRGWRGAEAWAASANAIAPTLVGGSKKHGGPDLGPTRARKAWAAMGVVGNTIADEPPGPDFEGQPRLTPLMMARLQGFPDSWEITGRKTNACRQIGNAFPPPVARAIGSSIVEAFSATDAQ</sequence>
<dbReference type="InterPro" id="IPR031303">
    <property type="entry name" value="C5_meth_CS"/>
</dbReference>
<keyword evidence="10" id="KW-1185">Reference proteome</keyword>
<dbReference type="PROSITE" id="PS00095">
    <property type="entry name" value="C5_MTASE_2"/>
    <property type="match status" value="1"/>
</dbReference>
<dbReference type="GO" id="GO:0003886">
    <property type="term" value="F:DNA (cytosine-5-)-methyltransferase activity"/>
    <property type="evidence" value="ECO:0007669"/>
    <property type="project" value="UniProtKB-EC"/>
</dbReference>
<evidence type="ECO:0000256" key="7">
    <source>
        <dbReference type="RuleBase" id="RU000417"/>
    </source>
</evidence>
<evidence type="ECO:0000256" key="8">
    <source>
        <dbReference type="SAM" id="MobiDB-lite"/>
    </source>
</evidence>
<dbReference type="PANTHER" id="PTHR10629">
    <property type="entry name" value="CYTOSINE-SPECIFIC METHYLTRANSFERASE"/>
    <property type="match status" value="1"/>
</dbReference>
<gene>
    <name evidence="9" type="ORF">SAMN05216355_11556</name>
</gene>
<dbReference type="PROSITE" id="PS00094">
    <property type="entry name" value="C5_MTASE_1"/>
    <property type="match status" value="1"/>
</dbReference>
<dbReference type="InterPro" id="IPR029063">
    <property type="entry name" value="SAM-dependent_MTases_sf"/>
</dbReference>
<feature type="active site" evidence="5">
    <location>
        <position position="137"/>
    </location>
</feature>
<dbReference type="GO" id="GO:0032259">
    <property type="term" value="P:methylation"/>
    <property type="evidence" value="ECO:0007669"/>
    <property type="project" value="UniProtKB-KW"/>
</dbReference>